<dbReference type="InterPro" id="IPR036188">
    <property type="entry name" value="FAD/NAD-bd_sf"/>
</dbReference>
<keyword evidence="3" id="KW-0503">Monooxygenase</keyword>
<dbReference type="PRINTS" id="PR00420">
    <property type="entry name" value="RNGMNOXGNASE"/>
</dbReference>
<name>A0A0B4FEW2_METAF</name>
<comment type="similarity">
    <text evidence="1">Belongs to the flavin-dependent halogenase family.</text>
</comment>
<dbReference type="PANTHER" id="PTHR43747:SF5">
    <property type="entry name" value="FAD-BINDING DOMAIN-CONTAINING PROTEIN"/>
    <property type="match status" value="1"/>
</dbReference>
<dbReference type="GO" id="GO:0004497">
    <property type="term" value="F:monooxygenase activity"/>
    <property type="evidence" value="ECO:0007669"/>
    <property type="project" value="UniProtKB-KW"/>
</dbReference>
<evidence type="ECO:0000256" key="1">
    <source>
        <dbReference type="ARBA" id="ARBA00005706"/>
    </source>
</evidence>
<reference evidence="4 5" key="1">
    <citation type="journal article" date="2014" name="Proc. Natl. Acad. Sci. U.S.A.">
        <title>Trajectory and genomic determinants of fungal-pathogen speciation and host adaptation.</title>
        <authorList>
            <person name="Hu X."/>
            <person name="Xiao G."/>
            <person name="Zheng P."/>
            <person name="Shang Y."/>
            <person name="Su Y."/>
            <person name="Zhang X."/>
            <person name="Liu X."/>
            <person name="Zhan S."/>
            <person name="St Leger R.J."/>
            <person name="Wang C."/>
        </authorList>
    </citation>
    <scope>NUCLEOTIDE SEQUENCE [LARGE SCALE GENOMIC DNA]</scope>
    <source>
        <strain evidence="4 5">ARSEF 549</strain>
    </source>
</reference>
<feature type="non-terminal residue" evidence="4">
    <location>
        <position position="1"/>
    </location>
</feature>
<comment type="caution">
    <text evidence="4">The sequence shown here is derived from an EMBL/GenBank/DDBJ whole genome shotgun (WGS) entry which is preliminary data.</text>
</comment>
<dbReference type="InterPro" id="IPR006905">
    <property type="entry name" value="Flavin_halogenase"/>
</dbReference>
<dbReference type="HOGENOM" id="CLU_024648_4_2_1"/>
<gene>
    <name evidence="4" type="ORF">MAN_06560</name>
</gene>
<sequence length="600" mass="66569">MAVPPSCTVLVIGGGPAGSYAAAALAREGIETVVLEADKFPRYHIGESTLPSLRHFFKFIDFYDTVDAYGFYHKVPSSLHFFHLNEELTSPYQAKNGAVFRLAQAQPDACKSPSPAYTDFLEAGGPNGYAWNLIRSEFDDLLFKHAGTCGAQIFSETRVDTIQFEPVANGLKPDMNRNLGDNLNPGRPVSATWVRKDGTSGSITYKYLVDASGRQGILSTKYLKNRKFNNNFKNAAIWAYWKSDNVYGPGTHMEGSPYFEALDDASGWAWFMPLHDGTRSVGIVQDQKMATEKKHELGRPSTLDFYKQCLQMAPGIRELLSEAELIPHVRAACDWSYTASTYHLPNARICGDAGSFIDPLFSSGVHLAITGGLSAAATISASIRGDCSEAAAGSWHSKKTVESYTRFFLAVSSATKQIRTQHEPIIKDMDEDGFQRAFDLFRPIIQGTADADEAGKVSQLEISKILHFCFKAFTYVPPEKKDALFDKLRKLDSKALQDDAKQVQTLDGIEKHLTADELQILEILRSRRMIREDPFEMDSFTLDTIDGMAPRLVRGTLGLVNYEQAKIDKAHFYSQDFLDGNYPGIREGSVHLPTSRVQLG</sequence>
<evidence type="ECO:0000313" key="4">
    <source>
        <dbReference type="EMBL" id="KID64386.1"/>
    </source>
</evidence>
<protein>
    <submittedName>
        <fullName evidence="4">Tryptophan halogenase</fullName>
    </submittedName>
</protein>
<proteinExistence type="inferred from homology"/>
<dbReference type="OrthoDB" id="3340390at2759"/>
<keyword evidence="2" id="KW-0560">Oxidoreductase</keyword>
<dbReference type="PANTHER" id="PTHR43747">
    <property type="entry name" value="FAD-BINDING PROTEIN"/>
    <property type="match status" value="1"/>
</dbReference>
<evidence type="ECO:0000313" key="5">
    <source>
        <dbReference type="Proteomes" id="UP000031186"/>
    </source>
</evidence>
<evidence type="ECO:0000256" key="2">
    <source>
        <dbReference type="ARBA" id="ARBA00023002"/>
    </source>
</evidence>
<keyword evidence="5" id="KW-1185">Reference proteome</keyword>
<dbReference type="Gene3D" id="3.50.50.60">
    <property type="entry name" value="FAD/NAD(P)-binding domain"/>
    <property type="match status" value="1"/>
</dbReference>
<dbReference type="SUPFAM" id="SSF51905">
    <property type="entry name" value="FAD/NAD(P)-binding domain"/>
    <property type="match status" value="1"/>
</dbReference>
<organism evidence="4 5">
    <name type="scientific">Metarhizium anisopliae (strain ARSEF 549)</name>
    <dbReference type="NCBI Taxonomy" id="3151832"/>
    <lineage>
        <taxon>Eukaryota</taxon>
        <taxon>Fungi</taxon>
        <taxon>Dikarya</taxon>
        <taxon>Ascomycota</taxon>
        <taxon>Pezizomycotina</taxon>
        <taxon>Sordariomycetes</taxon>
        <taxon>Hypocreomycetidae</taxon>
        <taxon>Hypocreales</taxon>
        <taxon>Clavicipitaceae</taxon>
        <taxon>Metarhizium</taxon>
    </lineage>
</organism>
<dbReference type="Proteomes" id="UP000031186">
    <property type="component" value="Unassembled WGS sequence"/>
</dbReference>
<dbReference type="VEuPathDB" id="FungiDB:MAN_06560"/>
<accession>A0A0B4FEW2</accession>
<dbReference type="EMBL" id="AZNF01000008">
    <property type="protein sequence ID" value="KID64386.1"/>
    <property type="molecule type" value="Genomic_DNA"/>
</dbReference>
<evidence type="ECO:0000256" key="3">
    <source>
        <dbReference type="ARBA" id="ARBA00023033"/>
    </source>
</evidence>
<dbReference type="InterPro" id="IPR050816">
    <property type="entry name" value="Flavin-dep_Halogenase_NPB"/>
</dbReference>
<dbReference type="AlphaFoldDB" id="A0A0B4FEW2"/>
<dbReference type="Pfam" id="PF04820">
    <property type="entry name" value="Trp_halogenase"/>
    <property type="match status" value="2"/>
</dbReference>